<dbReference type="FunFam" id="1.10.640.10:FF:000006">
    <property type="entry name" value="Double oxidase: two peroxidase domains"/>
    <property type="match status" value="1"/>
</dbReference>
<dbReference type="PANTHER" id="PTHR11475">
    <property type="entry name" value="OXIDASE/PEROXIDASE"/>
    <property type="match status" value="1"/>
</dbReference>
<dbReference type="PANTHER" id="PTHR11475:SF133">
    <property type="entry name" value="PEROXIDASE"/>
    <property type="match status" value="1"/>
</dbReference>
<keyword evidence="3 6" id="KW-0575">Peroxidase</keyword>
<keyword evidence="5" id="KW-0408">Iron</keyword>
<reference evidence="6" key="1">
    <citation type="submission" date="2022-01" db="EMBL/GenBank/DDBJ databases">
        <title>Genome Sequence Resource for Two Populations of Ditylenchus destructor, the Migratory Endoparasitic Phytonematode.</title>
        <authorList>
            <person name="Zhang H."/>
            <person name="Lin R."/>
            <person name="Xie B."/>
        </authorList>
    </citation>
    <scope>NUCLEOTIDE SEQUENCE</scope>
    <source>
        <strain evidence="6">BazhouSP</strain>
    </source>
</reference>
<dbReference type="GO" id="GO:0004601">
    <property type="term" value="F:peroxidase activity"/>
    <property type="evidence" value="ECO:0007669"/>
    <property type="project" value="UniProtKB-KW"/>
</dbReference>
<keyword evidence="5" id="KW-0479">Metal-binding</keyword>
<evidence type="ECO:0000256" key="4">
    <source>
        <dbReference type="ARBA" id="ARBA00022729"/>
    </source>
</evidence>
<keyword evidence="2" id="KW-0964">Secreted</keyword>
<dbReference type="PROSITE" id="PS50292">
    <property type="entry name" value="PEROXIDASE_3"/>
    <property type="match status" value="2"/>
</dbReference>
<keyword evidence="3 6" id="KW-0560">Oxidoreductase</keyword>
<comment type="subcellular location">
    <subcellularLocation>
        <location evidence="1">Secreted</location>
    </subcellularLocation>
</comment>
<dbReference type="PRINTS" id="PR00457">
    <property type="entry name" value="ANPEROXIDASE"/>
</dbReference>
<evidence type="ECO:0000256" key="2">
    <source>
        <dbReference type="ARBA" id="ARBA00022525"/>
    </source>
</evidence>
<dbReference type="CDD" id="cd09823">
    <property type="entry name" value="peroxinectin_like"/>
    <property type="match status" value="2"/>
</dbReference>
<gene>
    <name evidence="6" type="ORF">DdX_12703</name>
</gene>
<dbReference type="FunFam" id="1.10.640.10:FF:000003">
    <property type="entry name" value="chorion peroxidase"/>
    <property type="match status" value="1"/>
</dbReference>
<proteinExistence type="predicted"/>
<sequence length="1532" mass="173115">MSYNVYIMRQYCCSRLKWVCFVIIWLVRISELDAQLKVPIQPDLRPRDGVAVREIDDAINEIDKLYNDTEDSLISQINILDHMMQTQKFWAGHTRSDRIARERAFGALVALSATKRLRRRHLENVQYDDDLMRMIRAVCVSDREGHSGSGMKCDNSAYRQIDGHCNNVEHTEWGATYSPFQRFLAADYADGISEPRRSAFLINGKTKAPLPNPRVLSNLLFREPAETMSEVVAITSYWAFFIYTDLVHIGSAQLFADSKQLPLPCCSEAGKTHPECMPIALLPEDNRFRGFSSCMQYSRTVVAPRAPECALGSREQANIATSFLDGSTIYGSTEDRTKRLRSFHNGRLLTSNEAPNSRELPPTMDLFDKLASAQTACANGVLSSCFISGTDHANFLPTLTALHTLWIRQHNRIAKELLMLNKKWTDEQLFQETRRIVIAQMQHITYHEFLPMVLGLETWMKYGLNSNTGSAGTASTDVYDLEVNPSTLNVFSLMGQFFFTMFDGHLAQYGSDGFRIMDRPLSEYFNDPSSLFFNDKIDGIMRYLIRQNVHQPGLHMTSELKDKLFKNSANLGLDLASLILQMGRDHGIPGYTVWREKCGGTPVNSFDDLESIVTDPKRILPILARHFKYVEDVDLFILGLAEKPLKGSLVGPTLGCILAMQFQKVKRGDRYWYENALNPWAFSSAQLAEIRKTTLAHVICANTDLTLIQPSVFEAANSHDNFPVYCNSSVLTSPNIDAWSDVEPQIQMPVTMNTIKKAIQLGLANANERLKRESKNIAKNQGTFQPGDPLLTYAKMMRPKREAVHVGRMSHVLLEATKLIMRADPLVMGNEIGKPDRFQIDMYALQQALPQIDVTSFLGNIEPFLGEGGTIEHCLPRDQPCDHTTPYRTFTGWCNNLRFPHYGNAFGPLRHLIPPVYDDGIDTPRSRAKSGAPLPSPRIISNALHIDLPIDHEKFTLMVMQFGQILDHELTHSPVERGPDDEILNCTRCDSPKTLSEHCMPLPVPEGDPHFPTHDEKGERRCLPFARSILGQLSLGYRNQLNQLTAFIDGSAIYGSTQCEAATLRLFEGGRLNFTNLGDVNPEALPQGDQEQDCRSKPRFPCFVAGDERNSHQPGLTTMHNIFLREHNRIARQLEIMNPLWDDEKIYQETRRIVGAIFQHIVNKEYLPKLIGKTEVDRNGLTPLESGYFTGYDPNCDASISHPFATAAFRFGHTLIRRFFPRLNTLYHNFTKPVDLVDNFNNVEAVYDDQAGGIDTILVGLLGTPSMAFDRFITNAVRNHLFAIRNAPLSGLDLISLNILRARDHGVQPYNSFRELCGLPRANTFADLADQMDQTSIEALQRIYEHVDDIDIFPGLFSERPMGGALMPHTMACIIAEQFTRLKKCDRFYYENDVPETRFTPEQLAEIRKITLGSVLCQNSKILTKIQPDVFSMPDNLKNAQIPCADFPRINLARWMERPMCFIGNDQVPRGSTKLKSPCVKCTCTADGPRCKAMKILNCKNLLDNFLLIDIKADLSCVVQCSQFINQRLGKL</sequence>
<dbReference type="GO" id="GO:0020037">
    <property type="term" value="F:heme binding"/>
    <property type="evidence" value="ECO:0007669"/>
    <property type="project" value="InterPro"/>
</dbReference>
<evidence type="ECO:0000313" key="6">
    <source>
        <dbReference type="EMBL" id="KAI1706920.1"/>
    </source>
</evidence>
<dbReference type="EMBL" id="JAKKPZ010000044">
    <property type="protein sequence ID" value="KAI1706920.1"/>
    <property type="molecule type" value="Genomic_DNA"/>
</dbReference>
<dbReference type="InterPro" id="IPR019791">
    <property type="entry name" value="Haem_peroxidase_animal"/>
</dbReference>
<evidence type="ECO:0000256" key="3">
    <source>
        <dbReference type="ARBA" id="ARBA00022559"/>
    </source>
</evidence>
<dbReference type="InterPro" id="IPR037120">
    <property type="entry name" value="Haem_peroxidase_sf_animal"/>
</dbReference>
<evidence type="ECO:0000313" key="7">
    <source>
        <dbReference type="Proteomes" id="UP001201812"/>
    </source>
</evidence>
<dbReference type="GO" id="GO:0005576">
    <property type="term" value="C:extracellular region"/>
    <property type="evidence" value="ECO:0007669"/>
    <property type="project" value="UniProtKB-SubCell"/>
</dbReference>
<keyword evidence="7" id="KW-1185">Reference proteome</keyword>
<dbReference type="Gene3D" id="1.10.640.10">
    <property type="entry name" value="Haem peroxidase domain superfamily, animal type"/>
    <property type="match status" value="2"/>
</dbReference>
<dbReference type="InterPro" id="IPR010255">
    <property type="entry name" value="Haem_peroxidase_sf"/>
</dbReference>
<dbReference type="Pfam" id="PF03098">
    <property type="entry name" value="An_peroxidase"/>
    <property type="match status" value="2"/>
</dbReference>
<comment type="caution">
    <text evidence="6">The sequence shown here is derived from an EMBL/GenBank/DDBJ whole genome shotgun (WGS) entry which is preliminary data.</text>
</comment>
<dbReference type="SUPFAM" id="SSF48113">
    <property type="entry name" value="Heme-dependent peroxidases"/>
    <property type="match status" value="2"/>
</dbReference>
<protein>
    <submittedName>
        <fullName evidence="6">Heme peroxidase domain-containing protein</fullName>
    </submittedName>
</protein>
<dbReference type="GO" id="GO:0006979">
    <property type="term" value="P:response to oxidative stress"/>
    <property type="evidence" value="ECO:0007669"/>
    <property type="project" value="InterPro"/>
</dbReference>
<dbReference type="GO" id="GO:0046872">
    <property type="term" value="F:metal ion binding"/>
    <property type="evidence" value="ECO:0007669"/>
    <property type="project" value="UniProtKB-KW"/>
</dbReference>
<organism evidence="6 7">
    <name type="scientific">Ditylenchus destructor</name>
    <dbReference type="NCBI Taxonomy" id="166010"/>
    <lineage>
        <taxon>Eukaryota</taxon>
        <taxon>Metazoa</taxon>
        <taxon>Ecdysozoa</taxon>
        <taxon>Nematoda</taxon>
        <taxon>Chromadorea</taxon>
        <taxon>Rhabditida</taxon>
        <taxon>Tylenchina</taxon>
        <taxon>Tylenchomorpha</taxon>
        <taxon>Sphaerularioidea</taxon>
        <taxon>Anguinidae</taxon>
        <taxon>Anguininae</taxon>
        <taxon>Ditylenchus</taxon>
    </lineage>
</organism>
<dbReference type="Proteomes" id="UP001201812">
    <property type="component" value="Unassembled WGS sequence"/>
</dbReference>
<accession>A0AAD4N045</accession>
<evidence type="ECO:0000256" key="5">
    <source>
        <dbReference type="PIRSR" id="PIRSR619791-2"/>
    </source>
</evidence>
<keyword evidence="4" id="KW-0732">Signal</keyword>
<evidence type="ECO:0000256" key="1">
    <source>
        <dbReference type="ARBA" id="ARBA00004613"/>
    </source>
</evidence>
<keyword evidence="5" id="KW-0349">Heme</keyword>
<feature type="binding site" description="axial binding residue" evidence="5">
    <location>
        <position position="1213"/>
    </location>
    <ligand>
        <name>heme b</name>
        <dbReference type="ChEBI" id="CHEBI:60344"/>
    </ligand>
    <ligandPart>
        <name>Fe</name>
        <dbReference type="ChEBI" id="CHEBI:18248"/>
    </ligandPart>
</feature>
<name>A0AAD4N045_9BILA</name>